<evidence type="ECO:0000313" key="4">
    <source>
        <dbReference type="Proteomes" id="UP000631694"/>
    </source>
</evidence>
<dbReference type="GO" id="GO:0003677">
    <property type="term" value="F:DNA binding"/>
    <property type="evidence" value="ECO:0007669"/>
    <property type="project" value="InterPro"/>
</dbReference>
<dbReference type="GO" id="GO:0005524">
    <property type="term" value="F:ATP binding"/>
    <property type="evidence" value="ECO:0007669"/>
    <property type="project" value="InterPro"/>
</dbReference>
<dbReference type="InterPro" id="IPR001650">
    <property type="entry name" value="Helicase_C-like"/>
</dbReference>
<evidence type="ECO:0000313" key="3">
    <source>
        <dbReference type="EMBL" id="MBH0240007.1"/>
    </source>
</evidence>
<keyword evidence="3" id="KW-0067">ATP-binding</keyword>
<dbReference type="EMBL" id="JADZLT010000056">
    <property type="protein sequence ID" value="MBH0240007.1"/>
    <property type="molecule type" value="Genomic_DNA"/>
</dbReference>
<comment type="caution">
    <text evidence="3">The sequence shown here is derived from an EMBL/GenBank/DDBJ whole genome shotgun (WGS) entry which is preliminary data.</text>
</comment>
<evidence type="ECO:0000259" key="2">
    <source>
        <dbReference type="PROSITE" id="PS51194"/>
    </source>
</evidence>
<name>A0A931N031_9HYPH</name>
<dbReference type="PROSITE" id="PS51192">
    <property type="entry name" value="HELICASE_ATP_BIND_1"/>
    <property type="match status" value="1"/>
</dbReference>
<dbReference type="InterPro" id="IPR027417">
    <property type="entry name" value="P-loop_NTPase"/>
</dbReference>
<dbReference type="SMART" id="SM00490">
    <property type="entry name" value="HELICc"/>
    <property type="match status" value="1"/>
</dbReference>
<dbReference type="PANTHER" id="PTHR47396:SF1">
    <property type="entry name" value="ATP-DEPENDENT HELICASE IRC3-RELATED"/>
    <property type="match status" value="1"/>
</dbReference>
<proteinExistence type="predicted"/>
<dbReference type="InterPro" id="IPR050742">
    <property type="entry name" value="Helicase_Restrict-Modif_Enz"/>
</dbReference>
<dbReference type="Proteomes" id="UP000631694">
    <property type="component" value="Unassembled WGS sequence"/>
</dbReference>
<keyword evidence="4" id="KW-1185">Reference proteome</keyword>
<dbReference type="InterPro" id="IPR014001">
    <property type="entry name" value="Helicase_ATP-bd"/>
</dbReference>
<organism evidence="3 4">
    <name type="scientific">Methylobrevis albus</name>
    <dbReference type="NCBI Taxonomy" id="2793297"/>
    <lineage>
        <taxon>Bacteria</taxon>
        <taxon>Pseudomonadati</taxon>
        <taxon>Pseudomonadota</taxon>
        <taxon>Alphaproteobacteria</taxon>
        <taxon>Hyphomicrobiales</taxon>
        <taxon>Pleomorphomonadaceae</taxon>
        <taxon>Methylobrevis</taxon>
    </lineage>
</organism>
<dbReference type="GO" id="GO:0016787">
    <property type="term" value="F:hydrolase activity"/>
    <property type="evidence" value="ECO:0007669"/>
    <property type="project" value="InterPro"/>
</dbReference>
<dbReference type="Pfam" id="PF00271">
    <property type="entry name" value="Helicase_C"/>
    <property type="match status" value="1"/>
</dbReference>
<feature type="domain" description="Helicase ATP-binding" evidence="1">
    <location>
        <begin position="96"/>
        <end position="258"/>
    </location>
</feature>
<keyword evidence="3" id="KW-0547">Nucleotide-binding</keyword>
<dbReference type="SUPFAM" id="SSF52540">
    <property type="entry name" value="P-loop containing nucleoside triphosphate hydrolases"/>
    <property type="match status" value="1"/>
</dbReference>
<dbReference type="GO" id="GO:0004386">
    <property type="term" value="F:helicase activity"/>
    <property type="evidence" value="ECO:0007669"/>
    <property type="project" value="UniProtKB-KW"/>
</dbReference>
<dbReference type="AlphaFoldDB" id="A0A931N031"/>
<dbReference type="PROSITE" id="PS51194">
    <property type="entry name" value="HELICASE_CTER"/>
    <property type="match status" value="1"/>
</dbReference>
<reference evidence="3" key="1">
    <citation type="submission" date="2020-12" db="EMBL/GenBank/DDBJ databases">
        <title>Methylobrevis albus sp. nov., isolated from fresh water lack sediment.</title>
        <authorList>
            <person name="Zou Q."/>
        </authorList>
    </citation>
    <scope>NUCLEOTIDE SEQUENCE</scope>
    <source>
        <strain evidence="3">L22</strain>
    </source>
</reference>
<keyword evidence="3" id="KW-0347">Helicase</keyword>
<feature type="domain" description="Helicase C-terminal" evidence="2">
    <location>
        <begin position="337"/>
        <end position="488"/>
    </location>
</feature>
<protein>
    <submittedName>
        <fullName evidence="3">DEAD/DEAH box helicase family protein</fullName>
    </submittedName>
</protein>
<dbReference type="GO" id="GO:0005829">
    <property type="term" value="C:cytosol"/>
    <property type="evidence" value="ECO:0007669"/>
    <property type="project" value="TreeGrafter"/>
</dbReference>
<evidence type="ECO:0000259" key="1">
    <source>
        <dbReference type="PROSITE" id="PS51192"/>
    </source>
</evidence>
<dbReference type="PANTHER" id="PTHR47396">
    <property type="entry name" value="TYPE I RESTRICTION ENZYME ECOKI R PROTEIN"/>
    <property type="match status" value="1"/>
</dbReference>
<accession>A0A931N031</accession>
<dbReference type="InterPro" id="IPR006935">
    <property type="entry name" value="Helicase/UvrB_N"/>
</dbReference>
<sequence>MVAFRGSPNDSERAFRNYESISVYYSWVDEREAARALEEKERFVRIWENRDPNLRVHTIPDAIRRDLVQLTTRLERPYRLPRDGRSYRWRHQGEAITAFLQAQRGVLEMATGTGKTRTALSIVEELRRRDAITGAIVCAYGTDLLDQWYRELLTRTDLPIYREYAEHREGLGYLNGDDASVLLISRQNLVNVLSKLPAQRQQKSLLICDEVHGMGSSAIVEALTARLDGFVYRLGLSATPERAYDAAGNDFVEANIGPVIYRFTLEQAILRGILCEFDYVDLEYEFSEDDKAAVRQAIRKHFARANGPDPQPQEQLFQELARIRKLSQQKLAPFRAYAADHVDILRRSLIFVETAEYGFLVQQILMDMGLDFHTYYGDDDRANLRRFADGELECLVTCKRISEGIDISSVGAIVLFASARSRLETVQRLGRCLRIDPADPEKRAAVVDFIRTDDLEESEINPETTADEDRRAWFQTLAQVRRAEEDLEI</sequence>
<gene>
    <name evidence="3" type="ORF">I5731_19455</name>
</gene>
<dbReference type="Gene3D" id="3.40.50.300">
    <property type="entry name" value="P-loop containing nucleotide triphosphate hydrolases"/>
    <property type="match status" value="2"/>
</dbReference>
<keyword evidence="3" id="KW-0378">Hydrolase</keyword>
<dbReference type="Pfam" id="PF04851">
    <property type="entry name" value="ResIII"/>
    <property type="match status" value="1"/>
</dbReference>
<dbReference type="SMART" id="SM00487">
    <property type="entry name" value="DEXDc"/>
    <property type="match status" value="1"/>
</dbReference>